<dbReference type="RefSeq" id="WP_123223098.1">
    <property type="nucleotide sequence ID" value="NZ_RJSF01000040.1"/>
</dbReference>
<gene>
    <name evidence="2" type="ORF">EFL26_11930</name>
</gene>
<dbReference type="GO" id="GO:0003824">
    <property type="term" value="F:catalytic activity"/>
    <property type="evidence" value="ECO:0007669"/>
    <property type="project" value="UniProtKB-ARBA"/>
</dbReference>
<keyword evidence="3" id="KW-1185">Reference proteome</keyword>
<dbReference type="OrthoDB" id="9777711at2"/>
<protein>
    <submittedName>
        <fullName evidence="2">Enoyl-CoA hydratase</fullName>
    </submittedName>
</protein>
<dbReference type="PANTHER" id="PTHR43459:SF1">
    <property type="entry name" value="EG:BACN32G11.4 PROTEIN"/>
    <property type="match status" value="1"/>
</dbReference>
<accession>A0A3N0GNH0</accession>
<reference evidence="2 3" key="1">
    <citation type="submission" date="2018-11" db="EMBL/GenBank/DDBJ databases">
        <authorList>
            <person name="Li F."/>
        </authorList>
    </citation>
    <scope>NUCLEOTIDE SEQUENCE [LARGE SCALE GENOMIC DNA]</scope>
    <source>
        <strain evidence="2 3">Gsoil 818</strain>
    </source>
</reference>
<dbReference type="SUPFAM" id="SSF52096">
    <property type="entry name" value="ClpP/crotonase"/>
    <property type="match status" value="1"/>
</dbReference>
<proteinExistence type="inferred from homology"/>
<name>A0A3N0GNH0_9ACTN</name>
<comment type="caution">
    <text evidence="2">The sequence shown here is derived from an EMBL/GenBank/DDBJ whole genome shotgun (WGS) entry which is preliminary data.</text>
</comment>
<dbReference type="InterPro" id="IPR014748">
    <property type="entry name" value="Enoyl-CoA_hydra_C"/>
</dbReference>
<dbReference type="InterPro" id="IPR001753">
    <property type="entry name" value="Enoyl-CoA_hydra/iso"/>
</dbReference>
<dbReference type="InterPro" id="IPR029045">
    <property type="entry name" value="ClpP/crotonase-like_dom_sf"/>
</dbReference>
<dbReference type="Gene3D" id="3.90.226.10">
    <property type="entry name" value="2-enoyl-CoA Hydratase, Chain A, domain 1"/>
    <property type="match status" value="1"/>
</dbReference>
<dbReference type="CDD" id="cd06558">
    <property type="entry name" value="crotonase-like"/>
    <property type="match status" value="1"/>
</dbReference>
<sequence length="262" mass="26948">MPPTSQYAGLLVDHRDGALWLTLDQPETFNALTGEMVLGLIEELRGVVARDDVRVVVITGTGAAFSAGADLTGDAPQEKYDASAVDAANQLIRAVLDCDRPVVCGLNGVAAGVGMSLALACDLVVATASAALTLGFTKIGLMPDGGATATVAAAVGRARAMRLALLSDLLGAQEAYDAGLVSHVFADESYDEGLGKVVRRLASGPPLAQAATKKAVNAATLGELPGAFERERAGQSVLLRTADAAEGMRAFAEKRRAEFTGH</sequence>
<organism evidence="2 3">
    <name type="scientific">Nocardioides pocheonensis</name>
    <dbReference type="NCBI Taxonomy" id="661485"/>
    <lineage>
        <taxon>Bacteria</taxon>
        <taxon>Bacillati</taxon>
        <taxon>Actinomycetota</taxon>
        <taxon>Actinomycetes</taxon>
        <taxon>Propionibacteriales</taxon>
        <taxon>Nocardioidaceae</taxon>
        <taxon>Nocardioides</taxon>
    </lineage>
</organism>
<dbReference type="EMBL" id="RJSF01000040">
    <property type="protein sequence ID" value="RNM13692.1"/>
    <property type="molecule type" value="Genomic_DNA"/>
</dbReference>
<dbReference type="Gene3D" id="1.10.12.10">
    <property type="entry name" value="Lyase 2-enoyl-coa Hydratase, Chain A, domain 2"/>
    <property type="match status" value="1"/>
</dbReference>
<dbReference type="PANTHER" id="PTHR43459">
    <property type="entry name" value="ENOYL-COA HYDRATASE"/>
    <property type="match status" value="1"/>
</dbReference>
<dbReference type="AlphaFoldDB" id="A0A3N0GNH0"/>
<comment type="similarity">
    <text evidence="1">Belongs to the enoyl-CoA hydratase/isomerase family.</text>
</comment>
<evidence type="ECO:0000313" key="2">
    <source>
        <dbReference type="EMBL" id="RNM13692.1"/>
    </source>
</evidence>
<evidence type="ECO:0000256" key="1">
    <source>
        <dbReference type="ARBA" id="ARBA00005254"/>
    </source>
</evidence>
<dbReference type="Proteomes" id="UP000279994">
    <property type="component" value="Unassembled WGS sequence"/>
</dbReference>
<evidence type="ECO:0000313" key="3">
    <source>
        <dbReference type="Proteomes" id="UP000279994"/>
    </source>
</evidence>
<dbReference type="Pfam" id="PF00378">
    <property type="entry name" value="ECH_1"/>
    <property type="match status" value="1"/>
</dbReference>